<organism evidence="1">
    <name type="scientific">marine metagenome</name>
    <dbReference type="NCBI Taxonomy" id="408172"/>
    <lineage>
        <taxon>unclassified sequences</taxon>
        <taxon>metagenomes</taxon>
        <taxon>ecological metagenomes</taxon>
    </lineage>
</organism>
<accession>A0A382H0L5</accession>
<sequence length="35" mass="4369">MTEESFWDKFNAKHNPRYYNATKNQKKIKLKPKRQ</sequence>
<evidence type="ECO:0000313" key="1">
    <source>
        <dbReference type="EMBL" id="SVB79991.1"/>
    </source>
</evidence>
<reference evidence="1" key="1">
    <citation type="submission" date="2018-05" db="EMBL/GenBank/DDBJ databases">
        <authorList>
            <person name="Lanie J.A."/>
            <person name="Ng W.-L."/>
            <person name="Kazmierczak K.M."/>
            <person name="Andrzejewski T.M."/>
            <person name="Davidsen T.M."/>
            <person name="Wayne K.J."/>
            <person name="Tettelin H."/>
            <person name="Glass J.I."/>
            <person name="Rusch D."/>
            <person name="Podicherti R."/>
            <person name="Tsui H.-C.T."/>
            <person name="Winkler M.E."/>
        </authorList>
    </citation>
    <scope>NUCLEOTIDE SEQUENCE</scope>
</reference>
<dbReference type="EMBL" id="UINC01058102">
    <property type="protein sequence ID" value="SVB79991.1"/>
    <property type="molecule type" value="Genomic_DNA"/>
</dbReference>
<proteinExistence type="predicted"/>
<gene>
    <name evidence="1" type="ORF">METZ01_LOCUS232845</name>
</gene>
<name>A0A382H0L5_9ZZZZ</name>
<protein>
    <submittedName>
        <fullName evidence="1">Uncharacterized protein</fullName>
    </submittedName>
</protein>
<dbReference type="AlphaFoldDB" id="A0A382H0L5"/>
<feature type="non-terminal residue" evidence="1">
    <location>
        <position position="35"/>
    </location>
</feature>